<proteinExistence type="predicted"/>
<dbReference type="OrthoDB" id="1601230at2759"/>
<evidence type="ECO:0000259" key="1">
    <source>
        <dbReference type="PROSITE" id="PS51502"/>
    </source>
</evidence>
<dbReference type="Proteomes" id="UP000242525">
    <property type="component" value="Unassembled WGS sequence"/>
</dbReference>
<reference evidence="2" key="1">
    <citation type="submission" date="2014-03" db="EMBL/GenBank/DDBJ databases">
        <authorList>
            <person name="Casaregola S."/>
        </authorList>
    </citation>
    <scope>NUCLEOTIDE SEQUENCE [LARGE SCALE GENOMIC DNA]</scope>
    <source>
        <strain evidence="2">CLIB 918</strain>
    </source>
</reference>
<dbReference type="PROSITE" id="PS51502">
    <property type="entry name" value="S_R_A_B_BARREL"/>
    <property type="match status" value="1"/>
</dbReference>
<dbReference type="AlphaFoldDB" id="A0A0J9XF64"/>
<dbReference type="Gene3D" id="3.30.70.100">
    <property type="match status" value="1"/>
</dbReference>
<evidence type="ECO:0000313" key="2">
    <source>
        <dbReference type="EMBL" id="CDO55543.1"/>
    </source>
</evidence>
<dbReference type="InterPro" id="IPR011008">
    <property type="entry name" value="Dimeric_a/b-barrel"/>
</dbReference>
<evidence type="ECO:0000313" key="3">
    <source>
        <dbReference type="Proteomes" id="UP000242525"/>
    </source>
</evidence>
<dbReference type="EMBL" id="CCBN010000011">
    <property type="protein sequence ID" value="CDO55543.1"/>
    <property type="molecule type" value="Genomic_DNA"/>
</dbReference>
<dbReference type="Pfam" id="PF07876">
    <property type="entry name" value="Dabb"/>
    <property type="match status" value="1"/>
</dbReference>
<comment type="caution">
    <text evidence="2">The sequence shown here is derived from an EMBL/GenBank/DDBJ whole genome shotgun (WGS) entry which is preliminary data.</text>
</comment>
<dbReference type="STRING" id="1173061.A0A0J9XF64"/>
<keyword evidence="3" id="KW-1185">Reference proteome</keyword>
<dbReference type="SMART" id="SM00886">
    <property type="entry name" value="Dabb"/>
    <property type="match status" value="1"/>
</dbReference>
<organism evidence="2 3">
    <name type="scientific">Geotrichum candidum</name>
    <name type="common">Oospora lactis</name>
    <name type="synonym">Dipodascus geotrichum</name>
    <dbReference type="NCBI Taxonomy" id="1173061"/>
    <lineage>
        <taxon>Eukaryota</taxon>
        <taxon>Fungi</taxon>
        <taxon>Dikarya</taxon>
        <taxon>Ascomycota</taxon>
        <taxon>Saccharomycotina</taxon>
        <taxon>Dipodascomycetes</taxon>
        <taxon>Dipodascales</taxon>
        <taxon>Dipodascaceae</taxon>
        <taxon>Geotrichum</taxon>
    </lineage>
</organism>
<sequence length="109" mass="12136">MPIKHCVFFKYKAGIDPVAKEQITTKLLDLQKLCLDPTTKETYIRPGAITIGGNVSTENLGKGYDLGFVIDFDTFEQSEYYAHKDPAHDAYKAFVGPLVADAFVFDIKA</sequence>
<feature type="domain" description="Stress-response A/B barrel" evidence="1">
    <location>
        <begin position="3"/>
        <end position="107"/>
    </location>
</feature>
<gene>
    <name evidence="2" type="ORF">BN980_GECA11s02804g</name>
</gene>
<accession>A0A0J9XF64</accession>
<protein>
    <recommendedName>
        <fullName evidence="1">Stress-response A/B barrel domain-containing protein</fullName>
    </recommendedName>
</protein>
<name>A0A0J9XF64_GEOCN</name>
<dbReference type="SUPFAM" id="SSF54909">
    <property type="entry name" value="Dimeric alpha+beta barrel"/>
    <property type="match status" value="1"/>
</dbReference>
<dbReference type="InterPro" id="IPR013097">
    <property type="entry name" value="Dabb"/>
</dbReference>